<evidence type="ECO:0000259" key="2">
    <source>
        <dbReference type="Pfam" id="PF24793"/>
    </source>
</evidence>
<feature type="domain" description="Glucosamine inositolphosphorylceramide transferase 1 N-terminal" evidence="2">
    <location>
        <begin position="323"/>
        <end position="530"/>
    </location>
</feature>
<dbReference type="Gene3D" id="2.115.10.20">
    <property type="entry name" value="Glycosyl hydrolase domain, family 43"/>
    <property type="match status" value="1"/>
</dbReference>
<reference evidence="3" key="1">
    <citation type="submission" date="2022-08" db="EMBL/GenBank/DDBJ databases">
        <title>Nisaea acidiphila sp. nov., isolated from a marine algal debris and emended description of the genus Nisaea Urios et al. 2008.</title>
        <authorList>
            <person name="Kwon K."/>
        </authorList>
    </citation>
    <scope>NUCLEOTIDE SEQUENCE</scope>
    <source>
        <strain evidence="3">MEBiC11861</strain>
    </source>
</reference>
<dbReference type="EMBL" id="CP102480">
    <property type="protein sequence ID" value="UUX48808.1"/>
    <property type="molecule type" value="Genomic_DNA"/>
</dbReference>
<evidence type="ECO:0000259" key="1">
    <source>
        <dbReference type="Pfam" id="PF00551"/>
    </source>
</evidence>
<dbReference type="Proteomes" id="UP001060336">
    <property type="component" value="Chromosome"/>
</dbReference>
<dbReference type="SUPFAM" id="SSF53328">
    <property type="entry name" value="Formyltransferase"/>
    <property type="match status" value="1"/>
</dbReference>
<sequence>MKKLRVGLIIDDIDQEWMISDLIKRSTLSELYSINLLIIQKSFRSEKQSPLNRLMSTFSKRGLKVTIEKSIFKLIELIEFHALKTASGILRNNRIYSIISDSQAKIPISAFDIEKIYVSPDISPNGLTYRYNDDDIEKIKICEPDVLVRGGSGILSGTILDICPFGILSFHHGDNRTFRGTPPGFWEVLQRSPSTGFVIQKLSDELDGGDVIFRGNINTAQTYTLNKARIFKKSNIFLNNILEKTAKSGRLSGSEEKTPFCYPLYKTPDTLSSFQYTFKTLGHIAAKALRKARGYSQRWSVAFQFSGSWNATVMRKATVIDNPAGHFLADPFVVERGGRHFCFVEDFDFRKGKGVISAYQLEPKAHSSLGVALEEDFHLSYPYIFSYGLDLLMCPETHEKNEIRLYRATDFPTGWQFHKTLMSGVSAADTLLFENNGKWWMLTNIDSAEIGDHDSELHIFHADSPESESWIPHSQNPVIFDSRRARNGGLIMQDDTLYRVFQVQGFDTYGESMGVARIDVLNEDEFEETVICRIEPKYLPGLSGTHHMTAAGGVTAFDFAKFESKKS</sequence>
<dbReference type="InterPro" id="IPR002376">
    <property type="entry name" value="Formyl_transf_N"/>
</dbReference>
<organism evidence="3 4">
    <name type="scientific">Nisaea acidiphila</name>
    <dbReference type="NCBI Taxonomy" id="1862145"/>
    <lineage>
        <taxon>Bacteria</taxon>
        <taxon>Pseudomonadati</taxon>
        <taxon>Pseudomonadota</taxon>
        <taxon>Alphaproteobacteria</taxon>
        <taxon>Rhodospirillales</taxon>
        <taxon>Thalassobaculaceae</taxon>
        <taxon>Nisaea</taxon>
    </lineage>
</organism>
<dbReference type="SUPFAM" id="SSF75005">
    <property type="entry name" value="Arabinanase/levansucrase/invertase"/>
    <property type="match status" value="1"/>
</dbReference>
<dbReference type="Gene3D" id="3.40.50.170">
    <property type="entry name" value="Formyl transferase, N-terminal domain"/>
    <property type="match status" value="1"/>
</dbReference>
<gene>
    <name evidence="3" type="ORF">NUH88_15515</name>
</gene>
<keyword evidence="4" id="KW-1185">Reference proteome</keyword>
<dbReference type="InterPro" id="IPR056442">
    <property type="entry name" value="GINT1_N"/>
</dbReference>
<dbReference type="InterPro" id="IPR036477">
    <property type="entry name" value="Formyl_transf_N_sf"/>
</dbReference>
<dbReference type="InterPro" id="IPR023296">
    <property type="entry name" value="Glyco_hydro_beta-prop_sf"/>
</dbReference>
<accession>A0A9J7AMY0</accession>
<dbReference type="Pfam" id="PF00551">
    <property type="entry name" value="Formyl_trans_N"/>
    <property type="match status" value="1"/>
</dbReference>
<feature type="domain" description="Formyl transferase N-terminal" evidence="1">
    <location>
        <begin position="101"/>
        <end position="226"/>
    </location>
</feature>
<dbReference type="KEGG" id="naci:NUH88_15515"/>
<evidence type="ECO:0008006" key="5">
    <source>
        <dbReference type="Google" id="ProtNLM"/>
    </source>
</evidence>
<evidence type="ECO:0000313" key="4">
    <source>
        <dbReference type="Proteomes" id="UP001060336"/>
    </source>
</evidence>
<dbReference type="Pfam" id="PF24793">
    <property type="entry name" value="GINT1_N"/>
    <property type="match status" value="1"/>
</dbReference>
<protein>
    <recommendedName>
        <fullName evidence="5">Formyl transferase</fullName>
    </recommendedName>
</protein>
<dbReference type="AlphaFoldDB" id="A0A9J7AMY0"/>
<name>A0A9J7AMY0_9PROT</name>
<proteinExistence type="predicted"/>
<evidence type="ECO:0000313" key="3">
    <source>
        <dbReference type="EMBL" id="UUX48808.1"/>
    </source>
</evidence>
<dbReference type="RefSeq" id="WP_257767310.1">
    <property type="nucleotide sequence ID" value="NZ_CP102480.1"/>
</dbReference>